<evidence type="ECO:0000256" key="1">
    <source>
        <dbReference type="SAM" id="MobiDB-lite"/>
    </source>
</evidence>
<dbReference type="Proteomes" id="UP000807025">
    <property type="component" value="Unassembled WGS sequence"/>
</dbReference>
<keyword evidence="3" id="KW-1185">Reference proteome</keyword>
<comment type="caution">
    <text evidence="2">The sequence shown here is derived from an EMBL/GenBank/DDBJ whole genome shotgun (WGS) entry which is preliminary data.</text>
</comment>
<proteinExistence type="predicted"/>
<evidence type="ECO:0000313" key="3">
    <source>
        <dbReference type="Proteomes" id="UP000807025"/>
    </source>
</evidence>
<evidence type="ECO:0000313" key="2">
    <source>
        <dbReference type="EMBL" id="KAF9501628.1"/>
    </source>
</evidence>
<reference evidence="2" key="1">
    <citation type="submission" date="2020-11" db="EMBL/GenBank/DDBJ databases">
        <authorList>
            <consortium name="DOE Joint Genome Institute"/>
            <person name="Ahrendt S."/>
            <person name="Riley R."/>
            <person name="Andreopoulos W."/>
            <person name="Labutti K."/>
            <person name="Pangilinan J."/>
            <person name="Ruiz-Duenas F.J."/>
            <person name="Barrasa J.M."/>
            <person name="Sanchez-Garcia M."/>
            <person name="Camarero S."/>
            <person name="Miyauchi S."/>
            <person name="Serrano A."/>
            <person name="Linde D."/>
            <person name="Babiker R."/>
            <person name="Drula E."/>
            <person name="Ayuso-Fernandez I."/>
            <person name="Pacheco R."/>
            <person name="Padilla G."/>
            <person name="Ferreira P."/>
            <person name="Barriuso J."/>
            <person name="Kellner H."/>
            <person name="Castanera R."/>
            <person name="Alfaro M."/>
            <person name="Ramirez L."/>
            <person name="Pisabarro A.G."/>
            <person name="Kuo A."/>
            <person name="Tritt A."/>
            <person name="Lipzen A."/>
            <person name="He G."/>
            <person name="Yan M."/>
            <person name="Ng V."/>
            <person name="Cullen D."/>
            <person name="Martin F."/>
            <person name="Rosso M.-N."/>
            <person name="Henrissat B."/>
            <person name="Hibbett D."/>
            <person name="Martinez A.T."/>
            <person name="Grigoriev I.V."/>
        </authorList>
    </citation>
    <scope>NUCLEOTIDE SEQUENCE</scope>
    <source>
        <strain evidence="2">ATCC 90797</strain>
    </source>
</reference>
<dbReference type="OrthoDB" id="10633243at2759"/>
<protein>
    <submittedName>
        <fullName evidence="2">Uncharacterized protein</fullName>
    </submittedName>
</protein>
<dbReference type="AlphaFoldDB" id="A0A9P6A9E5"/>
<organism evidence="2 3">
    <name type="scientific">Pleurotus eryngii</name>
    <name type="common">Boletus of the steppes</name>
    <dbReference type="NCBI Taxonomy" id="5323"/>
    <lineage>
        <taxon>Eukaryota</taxon>
        <taxon>Fungi</taxon>
        <taxon>Dikarya</taxon>
        <taxon>Basidiomycota</taxon>
        <taxon>Agaricomycotina</taxon>
        <taxon>Agaricomycetes</taxon>
        <taxon>Agaricomycetidae</taxon>
        <taxon>Agaricales</taxon>
        <taxon>Pleurotineae</taxon>
        <taxon>Pleurotaceae</taxon>
        <taxon>Pleurotus</taxon>
    </lineage>
</organism>
<accession>A0A9P6A9E5</accession>
<feature type="region of interest" description="Disordered" evidence="1">
    <location>
        <begin position="1"/>
        <end position="32"/>
    </location>
</feature>
<name>A0A9P6A9E5_PLEER</name>
<dbReference type="EMBL" id="MU154523">
    <property type="protein sequence ID" value="KAF9501628.1"/>
    <property type="molecule type" value="Genomic_DNA"/>
</dbReference>
<sequence>MPSNDNHQQDTSNTPGEVLNNNHGPGTFNQANGTQNINVYHCSHAAGYQGGAVEGDAISECHDGRAASDTRPIRRLHHGRELEPYQSIIDSISRISQHVQSFSPLFPRNSTIAGICNEADEIALLIRCVARTIRQIEQVSSTLLSHSVFSCISRYAFKYIASSKDLEKCLDKHKPHQHPPPTSTMSAGPWRLFLQVLWPSQHGPRAGSKPGDMTPCGWPSLSQGLKHHFHLCRSEMMQFPRILVA</sequence>
<gene>
    <name evidence="2" type="ORF">BDN71DRAFT_725155</name>
</gene>